<evidence type="ECO:0000259" key="1">
    <source>
        <dbReference type="PROSITE" id="PS50966"/>
    </source>
</evidence>
<proteinExistence type="predicted"/>
<dbReference type="AlphaFoldDB" id="A0A0F9CAE1"/>
<feature type="domain" description="SWIM-type" evidence="1">
    <location>
        <begin position="37"/>
        <end position="71"/>
    </location>
</feature>
<dbReference type="EMBL" id="LAZR01047669">
    <property type="protein sequence ID" value="KKK93691.1"/>
    <property type="molecule type" value="Genomic_DNA"/>
</dbReference>
<comment type="caution">
    <text evidence="2">The sequence shown here is derived from an EMBL/GenBank/DDBJ whole genome shotgun (WGS) entry which is preliminary data.</text>
</comment>
<accession>A0A0F9CAE1</accession>
<dbReference type="PROSITE" id="PS50966">
    <property type="entry name" value="ZF_SWIM"/>
    <property type="match status" value="1"/>
</dbReference>
<dbReference type="GO" id="GO:0008270">
    <property type="term" value="F:zinc ion binding"/>
    <property type="evidence" value="ECO:0007669"/>
    <property type="project" value="InterPro"/>
</dbReference>
<dbReference type="InterPro" id="IPR007527">
    <property type="entry name" value="Znf_SWIM"/>
</dbReference>
<organism evidence="2">
    <name type="scientific">marine sediment metagenome</name>
    <dbReference type="NCBI Taxonomy" id="412755"/>
    <lineage>
        <taxon>unclassified sequences</taxon>
        <taxon>metagenomes</taxon>
        <taxon>ecological metagenomes</taxon>
    </lineage>
</organism>
<name>A0A0F9CAE1_9ZZZZ</name>
<evidence type="ECO:0000313" key="2">
    <source>
        <dbReference type="EMBL" id="KKK93691.1"/>
    </source>
</evidence>
<gene>
    <name evidence="2" type="ORF">LCGC14_2690360</name>
</gene>
<protein>
    <recommendedName>
        <fullName evidence="1">SWIM-type domain-containing protein</fullName>
    </recommendedName>
</protein>
<sequence length="78" mass="9078">MNSDDKAKRYYTEGKVFPLRDTSLAELWCVEGDSGVWNIRYDKKKSIYLCNCKNIRNTQCSHIKAVMIQKGENSEEKV</sequence>
<reference evidence="2" key="1">
    <citation type="journal article" date="2015" name="Nature">
        <title>Complex archaea that bridge the gap between prokaryotes and eukaryotes.</title>
        <authorList>
            <person name="Spang A."/>
            <person name="Saw J.H."/>
            <person name="Jorgensen S.L."/>
            <person name="Zaremba-Niedzwiedzka K."/>
            <person name="Martijn J."/>
            <person name="Lind A.E."/>
            <person name="van Eijk R."/>
            <person name="Schleper C."/>
            <person name="Guy L."/>
            <person name="Ettema T.J."/>
        </authorList>
    </citation>
    <scope>NUCLEOTIDE SEQUENCE</scope>
</reference>